<dbReference type="SUPFAM" id="SSF46785">
    <property type="entry name" value="Winged helix' DNA-binding domain"/>
    <property type="match status" value="1"/>
</dbReference>
<keyword evidence="1" id="KW-0805">Transcription regulation</keyword>
<dbReference type="Gene3D" id="1.10.10.10">
    <property type="entry name" value="Winged helix-like DNA-binding domain superfamily/Winged helix DNA-binding domain"/>
    <property type="match status" value="1"/>
</dbReference>
<dbReference type="Pfam" id="PF01047">
    <property type="entry name" value="MarR"/>
    <property type="match status" value="1"/>
</dbReference>
<dbReference type="PANTHER" id="PTHR42756">
    <property type="entry name" value="TRANSCRIPTIONAL REGULATOR, MARR"/>
    <property type="match status" value="1"/>
</dbReference>
<gene>
    <name evidence="5" type="ORF">B9W14_09980</name>
</gene>
<dbReference type="PROSITE" id="PS50995">
    <property type="entry name" value="HTH_MARR_2"/>
    <property type="match status" value="1"/>
</dbReference>
<name>A0A2U8DPU5_9CLOT</name>
<feature type="domain" description="HTH marR-type" evidence="4">
    <location>
        <begin position="27"/>
        <end position="165"/>
    </location>
</feature>
<dbReference type="PRINTS" id="PR00598">
    <property type="entry name" value="HTHMARR"/>
</dbReference>
<dbReference type="SMART" id="SM00347">
    <property type="entry name" value="HTH_MARR"/>
    <property type="match status" value="1"/>
</dbReference>
<organism evidence="5 6">
    <name type="scientific">Clostridium drakei</name>
    <dbReference type="NCBI Taxonomy" id="332101"/>
    <lineage>
        <taxon>Bacteria</taxon>
        <taxon>Bacillati</taxon>
        <taxon>Bacillota</taxon>
        <taxon>Clostridia</taxon>
        <taxon>Eubacteriales</taxon>
        <taxon>Clostridiaceae</taxon>
        <taxon>Clostridium</taxon>
    </lineage>
</organism>
<keyword evidence="6" id="KW-1185">Reference proteome</keyword>
<sequence>MLFFTFLTFYLFHYIIQDRCSRGKTLMKSKEDYVSRAQVALWNTSIKIADNLRDLTEFGITETQFNMLDLLSKKESFKVTDLAERMGVKPSAITTMIDRLTNNGLVCRRHGEKDRRAVLVSITDEGRSLISRFEEKCRRVLKGYLSYLEPEELETLASIYEKLGKLNIDINKIEY</sequence>
<dbReference type="AlphaFoldDB" id="A0A2U8DPU5"/>
<dbReference type="InterPro" id="IPR000835">
    <property type="entry name" value="HTH_MarR-typ"/>
</dbReference>
<dbReference type="InterPro" id="IPR011991">
    <property type="entry name" value="ArsR-like_HTH"/>
</dbReference>
<dbReference type="KEGG" id="cdrk:B9W14_09980"/>
<evidence type="ECO:0000256" key="1">
    <source>
        <dbReference type="ARBA" id="ARBA00023015"/>
    </source>
</evidence>
<evidence type="ECO:0000313" key="5">
    <source>
        <dbReference type="EMBL" id="AWI04807.1"/>
    </source>
</evidence>
<evidence type="ECO:0000313" key="6">
    <source>
        <dbReference type="Proteomes" id="UP000244910"/>
    </source>
</evidence>
<keyword evidence="2" id="KW-0238">DNA-binding</keyword>
<evidence type="ECO:0000256" key="3">
    <source>
        <dbReference type="ARBA" id="ARBA00023163"/>
    </source>
</evidence>
<dbReference type="GO" id="GO:0003700">
    <property type="term" value="F:DNA-binding transcription factor activity"/>
    <property type="evidence" value="ECO:0007669"/>
    <property type="project" value="InterPro"/>
</dbReference>
<dbReference type="PANTHER" id="PTHR42756:SF1">
    <property type="entry name" value="TRANSCRIPTIONAL REPRESSOR OF EMRAB OPERON"/>
    <property type="match status" value="1"/>
</dbReference>
<dbReference type="OrthoDB" id="9799663at2"/>
<evidence type="ECO:0000256" key="2">
    <source>
        <dbReference type="ARBA" id="ARBA00023125"/>
    </source>
</evidence>
<proteinExistence type="predicted"/>
<protein>
    <recommendedName>
        <fullName evidence="4">HTH marR-type domain-containing protein</fullName>
    </recommendedName>
</protein>
<reference evidence="6" key="1">
    <citation type="submission" date="2017-04" db="EMBL/GenBank/DDBJ databases">
        <authorList>
            <person name="Song Y."/>
            <person name="Cho B.-K."/>
        </authorList>
    </citation>
    <scope>NUCLEOTIDE SEQUENCE [LARGE SCALE GENOMIC DNA]</scope>
    <source>
        <strain evidence="6">SL1</strain>
    </source>
</reference>
<accession>A0A2U8DPU5</accession>
<dbReference type="InterPro" id="IPR036390">
    <property type="entry name" value="WH_DNA-bd_sf"/>
</dbReference>
<dbReference type="InterPro" id="IPR036388">
    <property type="entry name" value="WH-like_DNA-bd_sf"/>
</dbReference>
<dbReference type="EMBL" id="CP020953">
    <property type="protein sequence ID" value="AWI04807.1"/>
    <property type="molecule type" value="Genomic_DNA"/>
</dbReference>
<evidence type="ECO:0000259" key="4">
    <source>
        <dbReference type="PROSITE" id="PS50995"/>
    </source>
</evidence>
<dbReference type="GO" id="GO:0003677">
    <property type="term" value="F:DNA binding"/>
    <property type="evidence" value="ECO:0007669"/>
    <property type="project" value="UniProtKB-KW"/>
</dbReference>
<keyword evidence="3" id="KW-0804">Transcription</keyword>
<dbReference type="CDD" id="cd00090">
    <property type="entry name" value="HTH_ARSR"/>
    <property type="match status" value="1"/>
</dbReference>
<dbReference type="Proteomes" id="UP000244910">
    <property type="component" value="Chromosome"/>
</dbReference>